<reference evidence="2 3" key="1">
    <citation type="submission" date="2014-03" db="EMBL/GenBank/DDBJ databases">
        <title>The Genome Sequence of Plasmodium fragile nilgiri.</title>
        <authorList>
            <consortium name="The Broad Institute Genomics Platform"/>
            <consortium name="The Broad Institute Genome Sequencing Center for Infectious Disease"/>
            <person name="Neafsey D."/>
            <person name="Duraisingh M."/>
            <person name="Young S.K."/>
            <person name="Zeng Q."/>
            <person name="Gargeya S."/>
            <person name="Abouelleil A."/>
            <person name="Alvarado L."/>
            <person name="Chapman S.B."/>
            <person name="Gainer-Dewar J."/>
            <person name="Goldberg J."/>
            <person name="Griggs A."/>
            <person name="Gujja S."/>
            <person name="Hansen M."/>
            <person name="Howarth C."/>
            <person name="Imamovic A."/>
            <person name="Larimer J."/>
            <person name="Pearson M."/>
            <person name="Poon T.W."/>
            <person name="Priest M."/>
            <person name="Roberts A."/>
            <person name="Saif S."/>
            <person name="Shea T."/>
            <person name="Sykes S."/>
            <person name="Wortman J."/>
            <person name="Nusbaum C."/>
            <person name="Birren B."/>
        </authorList>
    </citation>
    <scope>NUCLEOTIDE SEQUENCE [LARGE SCALE GENOMIC DNA]</scope>
    <source>
        <strain evidence="3">nilgiri</strain>
    </source>
</reference>
<feature type="compositionally biased region" description="Basic and acidic residues" evidence="1">
    <location>
        <begin position="470"/>
        <end position="483"/>
    </location>
</feature>
<feature type="compositionally biased region" description="Basic and acidic residues" evidence="1">
    <location>
        <begin position="145"/>
        <end position="154"/>
    </location>
</feature>
<feature type="compositionally biased region" description="Basic and acidic residues" evidence="1">
    <location>
        <begin position="19"/>
        <end position="30"/>
    </location>
</feature>
<feature type="region of interest" description="Disordered" evidence="1">
    <location>
        <begin position="181"/>
        <end position="261"/>
    </location>
</feature>
<dbReference type="GeneID" id="24269952"/>
<feature type="region of interest" description="Disordered" evidence="1">
    <location>
        <begin position="19"/>
        <end position="50"/>
    </location>
</feature>
<dbReference type="OMA" id="FDDKEHI"/>
<feature type="compositionally biased region" description="Basic and acidic residues" evidence="1">
    <location>
        <begin position="201"/>
        <end position="216"/>
    </location>
</feature>
<protein>
    <submittedName>
        <fullName evidence="2">Uncharacterized protein</fullName>
    </submittedName>
</protein>
<evidence type="ECO:0000313" key="3">
    <source>
        <dbReference type="Proteomes" id="UP000054561"/>
    </source>
</evidence>
<dbReference type="VEuPathDB" id="PlasmoDB:AK88_04638"/>
<name>A0A0D9QJ28_PLAFR</name>
<organism evidence="2 3">
    <name type="scientific">Plasmodium fragile</name>
    <dbReference type="NCBI Taxonomy" id="5857"/>
    <lineage>
        <taxon>Eukaryota</taxon>
        <taxon>Sar</taxon>
        <taxon>Alveolata</taxon>
        <taxon>Apicomplexa</taxon>
        <taxon>Aconoidasida</taxon>
        <taxon>Haemosporida</taxon>
        <taxon>Plasmodiidae</taxon>
        <taxon>Plasmodium</taxon>
        <taxon>Plasmodium (Plasmodium)</taxon>
    </lineage>
</organism>
<feature type="region of interest" description="Disordered" evidence="1">
    <location>
        <begin position="414"/>
        <end position="435"/>
    </location>
</feature>
<feature type="compositionally biased region" description="Basic and acidic residues" evidence="1">
    <location>
        <begin position="571"/>
        <end position="580"/>
    </location>
</feature>
<feature type="region of interest" description="Disordered" evidence="1">
    <location>
        <begin position="82"/>
        <end position="167"/>
    </location>
</feature>
<evidence type="ECO:0000313" key="2">
    <source>
        <dbReference type="EMBL" id="KJP85716.1"/>
    </source>
</evidence>
<dbReference type="RefSeq" id="XP_012337670.1">
    <property type="nucleotide sequence ID" value="XM_012482247.1"/>
</dbReference>
<sequence>MSTNIKDLIKQEKERRKLLREERKKTEQVKQAEGGEEYPTGKDTPGNYYTKSAQQDRLFLKIQNNSERGSVSQKYNHVGEQLCEVGQGRRPSGPMGSSEQMSMQKTSDKKMQKRVLFAEPTAPINRLNKNNNFKDAFLDYSNEEQSEHSEGASKEEEEDKDVEANLPANFFDSIKTFIYGKSEKSDKRGTTPLEGSPGGKRKADQRDHLSEEDGLNRVHVTYGLSEDKDISSGRSASSQEIGDGMHALGQRSGNKFHLKNEPNVEVIETYEIIEDTLGSAELVENENFHKQIKKKRKLLSEGEYHSDVEQDHEGGTFERGERTQIGDVSRGKGDQSDGEEEQEGNEILNLFSTNMEDLTNYKLLDTAYYEELDYLHKILVEKKKYILGDTYDEEKEENEEREVELLEELNQFRKKKKKMEKGGRGDEDRNDNDNHFNIDEIYDMLKLKRGMKESDGPIAHTSGNTPTSKCADENRDEGKKTNEYENLPKGFFDDKEKDIMVRENISLAKINQKIGEIKKQKKNILVEFKMMQNVYEEKKNSYIDYLYDDKFDDKEHILDEIVKKSTNRGVVEMDTHEGKQKQKKNNKKKKEKRNANNLQLDDEHGDIFHWRKKSLF</sequence>
<dbReference type="AlphaFoldDB" id="A0A0D9QJ28"/>
<feature type="region of interest" description="Disordered" evidence="1">
    <location>
        <begin position="569"/>
        <end position="598"/>
    </location>
</feature>
<evidence type="ECO:0000256" key="1">
    <source>
        <dbReference type="SAM" id="MobiDB-lite"/>
    </source>
</evidence>
<gene>
    <name evidence="2" type="ORF">AK88_04638</name>
</gene>
<feature type="compositionally biased region" description="Polar residues" evidence="1">
    <location>
        <begin position="95"/>
        <end position="105"/>
    </location>
</feature>
<feature type="region of interest" description="Disordered" evidence="1">
    <location>
        <begin position="453"/>
        <end position="489"/>
    </location>
</feature>
<keyword evidence="3" id="KW-1185">Reference proteome</keyword>
<feature type="region of interest" description="Disordered" evidence="1">
    <location>
        <begin position="299"/>
        <end position="343"/>
    </location>
</feature>
<accession>A0A0D9QJ28</accession>
<proteinExistence type="predicted"/>
<dbReference type="Proteomes" id="UP000054561">
    <property type="component" value="Unassembled WGS sequence"/>
</dbReference>
<feature type="compositionally biased region" description="Basic and acidic residues" evidence="1">
    <location>
        <begin position="299"/>
        <end position="335"/>
    </location>
</feature>
<feature type="compositionally biased region" description="Basic residues" evidence="1">
    <location>
        <begin position="581"/>
        <end position="592"/>
    </location>
</feature>
<feature type="compositionally biased region" description="Basic and acidic residues" evidence="1">
    <location>
        <begin position="420"/>
        <end position="435"/>
    </location>
</feature>
<dbReference type="EMBL" id="KQ001714">
    <property type="protein sequence ID" value="KJP85716.1"/>
    <property type="molecule type" value="Genomic_DNA"/>
</dbReference>
<dbReference type="OrthoDB" id="378604at2759"/>